<dbReference type="Proteomes" id="UP000738349">
    <property type="component" value="Unassembled WGS sequence"/>
</dbReference>
<gene>
    <name evidence="2" type="ORF">EDB81DRAFT_142946</name>
</gene>
<proteinExistence type="predicted"/>
<feature type="chain" id="PRO_5040332232" evidence="1">
    <location>
        <begin position="24"/>
        <end position="232"/>
    </location>
</feature>
<accession>A0A9P9DWE2</accession>
<evidence type="ECO:0000256" key="1">
    <source>
        <dbReference type="SAM" id="SignalP"/>
    </source>
</evidence>
<dbReference type="AlphaFoldDB" id="A0A9P9DWE2"/>
<reference evidence="2" key="1">
    <citation type="journal article" date="2021" name="Nat. Commun.">
        <title>Genetic determinants of endophytism in the Arabidopsis root mycobiome.</title>
        <authorList>
            <person name="Mesny F."/>
            <person name="Miyauchi S."/>
            <person name="Thiergart T."/>
            <person name="Pickel B."/>
            <person name="Atanasova L."/>
            <person name="Karlsson M."/>
            <person name="Huettel B."/>
            <person name="Barry K.W."/>
            <person name="Haridas S."/>
            <person name="Chen C."/>
            <person name="Bauer D."/>
            <person name="Andreopoulos W."/>
            <person name="Pangilinan J."/>
            <person name="LaButti K."/>
            <person name="Riley R."/>
            <person name="Lipzen A."/>
            <person name="Clum A."/>
            <person name="Drula E."/>
            <person name="Henrissat B."/>
            <person name="Kohler A."/>
            <person name="Grigoriev I.V."/>
            <person name="Martin F.M."/>
            <person name="Hacquard S."/>
        </authorList>
    </citation>
    <scope>NUCLEOTIDE SEQUENCE</scope>
    <source>
        <strain evidence="2">MPI-CAGE-AT-0147</strain>
    </source>
</reference>
<keyword evidence="1" id="KW-0732">Signal</keyword>
<comment type="caution">
    <text evidence="2">The sequence shown here is derived from an EMBL/GenBank/DDBJ whole genome shotgun (WGS) entry which is preliminary data.</text>
</comment>
<organism evidence="2 3">
    <name type="scientific">Dactylonectria macrodidyma</name>
    <dbReference type="NCBI Taxonomy" id="307937"/>
    <lineage>
        <taxon>Eukaryota</taxon>
        <taxon>Fungi</taxon>
        <taxon>Dikarya</taxon>
        <taxon>Ascomycota</taxon>
        <taxon>Pezizomycotina</taxon>
        <taxon>Sordariomycetes</taxon>
        <taxon>Hypocreomycetidae</taxon>
        <taxon>Hypocreales</taxon>
        <taxon>Nectriaceae</taxon>
        <taxon>Dactylonectria</taxon>
    </lineage>
</organism>
<dbReference type="EMBL" id="JAGMUV010000019">
    <property type="protein sequence ID" value="KAH7127464.1"/>
    <property type="molecule type" value="Genomic_DNA"/>
</dbReference>
<protein>
    <submittedName>
        <fullName evidence="2">Uncharacterized protein</fullName>
    </submittedName>
</protein>
<sequence length="232" mass="25208">MLPAWQLCRSTTVGLCHLFAVDADHCPKNGVCSFPVPLCGSAVGLAAKSCITMCRSSDAAVSLDSWCRQGRYGPVPRLTDGDCPFHLFEPLRLCSLDPYLLSTNTDAAKSYGTPRLLSVVGNILINHSRRQHSPLVWNPFVASRLPSLVQRQSPGPQGCSVARYLFSRLIVFAPLALLPLALIHPILDRPAAGAFPEREVPVLGWPQTRGVASARYRALPAPLPRSCTNHHP</sequence>
<evidence type="ECO:0000313" key="2">
    <source>
        <dbReference type="EMBL" id="KAH7127464.1"/>
    </source>
</evidence>
<evidence type="ECO:0000313" key="3">
    <source>
        <dbReference type="Proteomes" id="UP000738349"/>
    </source>
</evidence>
<keyword evidence="3" id="KW-1185">Reference proteome</keyword>
<name>A0A9P9DWE2_9HYPO</name>
<feature type="signal peptide" evidence="1">
    <location>
        <begin position="1"/>
        <end position="23"/>
    </location>
</feature>